<dbReference type="Proteomes" id="UP000656881">
    <property type="component" value="Unassembled WGS sequence"/>
</dbReference>
<evidence type="ECO:0000256" key="1">
    <source>
        <dbReference type="SAM" id="Phobius"/>
    </source>
</evidence>
<keyword evidence="1" id="KW-0472">Membrane</keyword>
<evidence type="ECO:0000313" key="2">
    <source>
        <dbReference type="EMBL" id="GGO58851.1"/>
    </source>
</evidence>
<keyword evidence="3" id="KW-1185">Reference proteome</keyword>
<keyword evidence="1" id="KW-1133">Transmembrane helix</keyword>
<feature type="transmembrane region" description="Helical" evidence="1">
    <location>
        <begin position="23"/>
        <end position="47"/>
    </location>
</feature>
<dbReference type="EMBL" id="BMNG01000026">
    <property type="protein sequence ID" value="GGO58851.1"/>
    <property type="molecule type" value="Genomic_DNA"/>
</dbReference>
<proteinExistence type="predicted"/>
<gene>
    <name evidence="2" type="ORF">GCM10012286_79100</name>
</gene>
<accession>A0ABQ2MWJ4</accession>
<organism evidence="2 3">
    <name type="scientific">Streptomyces lasiicapitis</name>
    <dbReference type="NCBI Taxonomy" id="1923961"/>
    <lineage>
        <taxon>Bacteria</taxon>
        <taxon>Bacillati</taxon>
        <taxon>Actinomycetota</taxon>
        <taxon>Actinomycetes</taxon>
        <taxon>Kitasatosporales</taxon>
        <taxon>Streptomycetaceae</taxon>
        <taxon>Streptomyces</taxon>
    </lineage>
</organism>
<reference evidence="3" key="1">
    <citation type="journal article" date="2019" name="Int. J. Syst. Evol. Microbiol.">
        <title>The Global Catalogue of Microorganisms (GCM) 10K type strain sequencing project: providing services to taxonomists for standard genome sequencing and annotation.</title>
        <authorList>
            <consortium name="The Broad Institute Genomics Platform"/>
            <consortium name="The Broad Institute Genome Sequencing Center for Infectious Disease"/>
            <person name="Wu L."/>
            <person name="Ma J."/>
        </authorList>
    </citation>
    <scope>NUCLEOTIDE SEQUENCE [LARGE SCALE GENOMIC DNA]</scope>
    <source>
        <strain evidence="3">CGMCC 4.7349</strain>
    </source>
</reference>
<protein>
    <submittedName>
        <fullName evidence="2">Uncharacterized protein</fullName>
    </submittedName>
</protein>
<keyword evidence="1" id="KW-0812">Transmembrane</keyword>
<sequence>MRSQRGDGPAQDRDKRFLEKPQAVISVAGGAVAILVASLGLVFGFFLGCKRQPPPPKLELSDVDVAREKDIAADWTSGDEPRPAMNDWTSSLLSIALRNRSEDKVLVTEAEFAINAVTQLGCPYGAGGSVVKARYDIKIPDLRTPPFTVTRPLKFEVPPHDNERIGFTVGPETVPDGSLPRVYSFTVTLSADDKSRLTTAPVVLMNPQGTASVLDAAEEVMSDGTGFVKPACVREQARKAREIVEGATLVSPELTKYSDELNRLAALPTSG</sequence>
<comment type="caution">
    <text evidence="2">The sequence shown here is derived from an EMBL/GenBank/DDBJ whole genome shotgun (WGS) entry which is preliminary data.</text>
</comment>
<evidence type="ECO:0000313" key="3">
    <source>
        <dbReference type="Proteomes" id="UP000656881"/>
    </source>
</evidence>
<name>A0ABQ2MWJ4_9ACTN</name>
<dbReference type="RefSeq" id="WP_229697648.1">
    <property type="nucleotide sequence ID" value="NZ_BMNG01000026.1"/>
</dbReference>